<feature type="compositionally biased region" description="Polar residues" evidence="6">
    <location>
        <begin position="188"/>
        <end position="197"/>
    </location>
</feature>
<evidence type="ECO:0000256" key="1">
    <source>
        <dbReference type="ARBA" id="ARBA00004123"/>
    </source>
</evidence>
<evidence type="ECO:0000256" key="2">
    <source>
        <dbReference type="ARBA" id="ARBA00023015"/>
    </source>
</evidence>
<dbReference type="Proteomes" id="UP000075243">
    <property type="component" value="Chromosome 6"/>
</dbReference>
<dbReference type="Gramene" id="C.cajan_12990.t">
    <property type="protein sequence ID" value="C.cajan_12990.t"/>
    <property type="gene ID" value="C.cajan_12990"/>
</dbReference>
<evidence type="ECO:0000256" key="5">
    <source>
        <dbReference type="SAM" id="Coils"/>
    </source>
</evidence>
<reference evidence="8 9" key="1">
    <citation type="journal article" date="2012" name="Nat. Biotechnol.">
        <title>Draft genome sequence of pigeonpea (Cajanus cajan), an orphan legume crop of resource-poor farmers.</title>
        <authorList>
            <person name="Varshney R.K."/>
            <person name="Chen W."/>
            <person name="Li Y."/>
            <person name="Bharti A.K."/>
            <person name="Saxena R.K."/>
            <person name="Schlueter J.A."/>
            <person name="Donoghue M.T."/>
            <person name="Azam S."/>
            <person name="Fan G."/>
            <person name="Whaley A.M."/>
            <person name="Farmer A.D."/>
            <person name="Sheridan J."/>
            <person name="Iwata A."/>
            <person name="Tuteja R."/>
            <person name="Penmetsa R.V."/>
            <person name="Wu W."/>
            <person name="Upadhyaya H.D."/>
            <person name="Yang S.P."/>
            <person name="Shah T."/>
            <person name="Saxena K.B."/>
            <person name="Michael T."/>
            <person name="McCombie W.R."/>
            <person name="Yang B."/>
            <person name="Zhang G."/>
            <person name="Yang H."/>
            <person name="Wang J."/>
            <person name="Spillane C."/>
            <person name="Cook D.R."/>
            <person name="May G.D."/>
            <person name="Xu X."/>
            <person name="Jackson S.A."/>
        </authorList>
    </citation>
    <scope>NUCLEOTIDE SEQUENCE [LARGE SCALE GENOMIC DNA]</scope>
    <source>
        <strain evidence="9">cv. Asha</strain>
    </source>
</reference>
<keyword evidence="2" id="KW-0805">Transcription regulation</keyword>
<evidence type="ECO:0000256" key="6">
    <source>
        <dbReference type="SAM" id="MobiDB-lite"/>
    </source>
</evidence>
<dbReference type="AlphaFoldDB" id="A0A151TJ50"/>
<keyword evidence="4" id="KW-0539">Nucleus</keyword>
<feature type="compositionally biased region" description="Basic and acidic residues" evidence="6">
    <location>
        <begin position="1"/>
        <end position="12"/>
    </location>
</feature>
<feature type="region of interest" description="Disordered" evidence="6">
    <location>
        <begin position="173"/>
        <end position="199"/>
    </location>
</feature>
<dbReference type="PROSITE" id="PS50888">
    <property type="entry name" value="BHLH"/>
    <property type="match status" value="1"/>
</dbReference>
<dbReference type="OMA" id="WLCDLEP"/>
<dbReference type="EMBL" id="CM003608">
    <property type="protein sequence ID" value="KYP67071.1"/>
    <property type="molecule type" value="Genomic_DNA"/>
</dbReference>
<feature type="coiled-coil region" evidence="5">
    <location>
        <begin position="132"/>
        <end position="159"/>
    </location>
</feature>
<dbReference type="PANTHER" id="PTHR45959">
    <property type="entry name" value="BHLH TRANSCRIPTION FACTOR"/>
    <property type="match status" value="1"/>
</dbReference>
<keyword evidence="5" id="KW-0175">Coiled coil</keyword>
<dbReference type="Gene3D" id="4.10.280.10">
    <property type="entry name" value="Helix-loop-helix DNA-binding domain"/>
    <property type="match status" value="1"/>
</dbReference>
<accession>A0A151TJ50</accession>
<dbReference type="CDD" id="cd11452">
    <property type="entry name" value="bHLH_AtNAI1_like"/>
    <property type="match status" value="1"/>
</dbReference>
<feature type="compositionally biased region" description="Basic and acidic residues" evidence="6">
    <location>
        <begin position="66"/>
        <end position="81"/>
    </location>
</feature>
<dbReference type="STRING" id="3821.A0A151TJ50"/>
<feature type="domain" description="BHLH" evidence="7">
    <location>
        <begin position="93"/>
        <end position="142"/>
    </location>
</feature>
<dbReference type="InterPro" id="IPR054502">
    <property type="entry name" value="bHLH-TF_ACT-like_plant"/>
</dbReference>
<dbReference type="SMART" id="SM00353">
    <property type="entry name" value="HLH"/>
    <property type="match status" value="1"/>
</dbReference>
<feature type="compositionally biased region" description="Low complexity" evidence="6">
    <location>
        <begin position="177"/>
        <end position="187"/>
    </location>
</feature>
<dbReference type="SUPFAM" id="SSF47459">
    <property type="entry name" value="HLH, helix-loop-helix DNA-binding domain"/>
    <property type="match status" value="1"/>
</dbReference>
<evidence type="ECO:0000259" key="7">
    <source>
        <dbReference type="PROSITE" id="PS50888"/>
    </source>
</evidence>
<protein>
    <submittedName>
        <fullName evidence="8">Transcription factor bHLH25</fullName>
    </submittedName>
</protein>
<feature type="region of interest" description="Disordered" evidence="6">
    <location>
        <begin position="58"/>
        <end position="94"/>
    </location>
</feature>
<keyword evidence="9" id="KW-1185">Reference proteome</keyword>
<feature type="region of interest" description="Disordered" evidence="6">
    <location>
        <begin position="1"/>
        <end position="32"/>
    </location>
</feature>
<dbReference type="PANTHER" id="PTHR45959:SF64">
    <property type="entry name" value="BASIC HELIX LOOP HELIX (BHLH) DNA-BINDING FAMILY PROTEIN"/>
    <property type="match status" value="1"/>
</dbReference>
<name>A0A151TJ50_CAJCA</name>
<sequence>MSNSSQDDKNKIFGESPANTLKTGTSNSANTEYLSQKNDSSLSYILSFDNVVNPAPVLNIDSTTMKPKDGKVARNQNKEPKNNNSVSLSRSPLHARDHIIAERKRREKISQQFIALSALIPGLKKMDKASVLGDAIKHVKELQEQVKLLEEQNKRKRVESMVYVEKSKLSWDEDVSDTSSNSGDGNSYGPSKTNASSLPEVEARVSEKHVLIRIHCDKQRGLFMNILKEVENLHLSVMNSSILLFGTSKLDITIVAEMEQEFGLSVKELARNLRVGLMQFM</sequence>
<evidence type="ECO:0000313" key="9">
    <source>
        <dbReference type="Proteomes" id="UP000075243"/>
    </source>
</evidence>
<evidence type="ECO:0000256" key="4">
    <source>
        <dbReference type="ARBA" id="ARBA00023242"/>
    </source>
</evidence>
<evidence type="ECO:0000313" key="8">
    <source>
        <dbReference type="EMBL" id="KYP67071.1"/>
    </source>
</evidence>
<gene>
    <name evidence="8" type="ORF">KK1_013391</name>
</gene>
<dbReference type="Pfam" id="PF00010">
    <property type="entry name" value="HLH"/>
    <property type="match status" value="1"/>
</dbReference>
<keyword evidence="3" id="KW-0804">Transcription</keyword>
<organism evidence="8 9">
    <name type="scientific">Cajanus cajan</name>
    <name type="common">Pigeon pea</name>
    <name type="synonym">Cajanus indicus</name>
    <dbReference type="NCBI Taxonomy" id="3821"/>
    <lineage>
        <taxon>Eukaryota</taxon>
        <taxon>Viridiplantae</taxon>
        <taxon>Streptophyta</taxon>
        <taxon>Embryophyta</taxon>
        <taxon>Tracheophyta</taxon>
        <taxon>Spermatophyta</taxon>
        <taxon>Magnoliopsida</taxon>
        <taxon>eudicotyledons</taxon>
        <taxon>Gunneridae</taxon>
        <taxon>Pentapetalae</taxon>
        <taxon>rosids</taxon>
        <taxon>fabids</taxon>
        <taxon>Fabales</taxon>
        <taxon>Fabaceae</taxon>
        <taxon>Papilionoideae</taxon>
        <taxon>50 kb inversion clade</taxon>
        <taxon>NPAAA clade</taxon>
        <taxon>indigoferoid/millettioid clade</taxon>
        <taxon>Phaseoleae</taxon>
        <taxon>Cajanus</taxon>
    </lineage>
</organism>
<dbReference type="GO" id="GO:0046983">
    <property type="term" value="F:protein dimerization activity"/>
    <property type="evidence" value="ECO:0007669"/>
    <property type="project" value="InterPro"/>
</dbReference>
<dbReference type="GO" id="GO:0005634">
    <property type="term" value="C:nucleus"/>
    <property type="evidence" value="ECO:0007669"/>
    <property type="project" value="UniProtKB-SubCell"/>
</dbReference>
<feature type="compositionally biased region" description="Polar residues" evidence="6">
    <location>
        <begin position="17"/>
        <end position="32"/>
    </location>
</feature>
<dbReference type="GO" id="GO:0080090">
    <property type="term" value="P:regulation of primary metabolic process"/>
    <property type="evidence" value="ECO:0007669"/>
    <property type="project" value="UniProtKB-ARBA"/>
</dbReference>
<evidence type="ECO:0000256" key="3">
    <source>
        <dbReference type="ARBA" id="ARBA00023163"/>
    </source>
</evidence>
<dbReference type="InterPro" id="IPR036638">
    <property type="entry name" value="HLH_DNA-bd_sf"/>
</dbReference>
<dbReference type="InterPro" id="IPR011598">
    <property type="entry name" value="bHLH_dom"/>
</dbReference>
<dbReference type="InterPro" id="IPR052610">
    <property type="entry name" value="bHLH_transcription_regulator"/>
</dbReference>
<comment type="subcellular location">
    <subcellularLocation>
        <location evidence="1">Nucleus</location>
    </subcellularLocation>
</comment>
<proteinExistence type="predicted"/>
<dbReference type="Pfam" id="PF22754">
    <property type="entry name" value="bHLH-TF_ACT-like_plant"/>
    <property type="match status" value="1"/>
</dbReference>